<comment type="caution">
    <text evidence="2">The sequence shown here is derived from an EMBL/GenBank/DDBJ whole genome shotgun (WGS) entry which is preliminary data.</text>
</comment>
<dbReference type="RefSeq" id="WP_143554733.1">
    <property type="nucleotide sequence ID" value="NZ_VJWA01000001.1"/>
</dbReference>
<gene>
    <name evidence="2" type="ORF">FMM06_03020</name>
</gene>
<evidence type="ECO:0008006" key="4">
    <source>
        <dbReference type="Google" id="ProtNLM"/>
    </source>
</evidence>
<name>A0A552UG30_9SPHN</name>
<feature type="signal peptide" evidence="1">
    <location>
        <begin position="1"/>
        <end position="18"/>
    </location>
</feature>
<sequence length="101" mass="10339">MRIINSLVIASFAAASFAAVPVQARKNDRYYYGDQSYSSYAACKRARDRAGKRGTVIGAVGAGAGAALLGGNVGESLLGAGVGAVAGNQIGRATEKSCRRR</sequence>
<keyword evidence="3" id="KW-1185">Reference proteome</keyword>
<evidence type="ECO:0000313" key="3">
    <source>
        <dbReference type="Proteomes" id="UP000317894"/>
    </source>
</evidence>
<protein>
    <recommendedName>
        <fullName evidence="4">17 kDa surface antigen</fullName>
    </recommendedName>
</protein>
<organism evidence="2 3">
    <name type="scientific">Glacieibacterium frigidum</name>
    <dbReference type="NCBI Taxonomy" id="2593303"/>
    <lineage>
        <taxon>Bacteria</taxon>
        <taxon>Pseudomonadati</taxon>
        <taxon>Pseudomonadota</taxon>
        <taxon>Alphaproteobacteria</taxon>
        <taxon>Sphingomonadales</taxon>
        <taxon>Sphingosinicellaceae</taxon>
        <taxon>Glacieibacterium</taxon>
    </lineage>
</organism>
<dbReference type="EMBL" id="VJWA01000001">
    <property type="protein sequence ID" value="TRW17188.1"/>
    <property type="molecule type" value="Genomic_DNA"/>
</dbReference>
<feature type="chain" id="PRO_5021966864" description="17 kDa surface antigen" evidence="1">
    <location>
        <begin position="19"/>
        <end position="101"/>
    </location>
</feature>
<accession>A0A552UG30</accession>
<reference evidence="2 3" key="1">
    <citation type="submission" date="2019-07" db="EMBL/GenBank/DDBJ databases">
        <title>Novel species isolated from glacier.</title>
        <authorList>
            <person name="Liu Q."/>
            <person name="Xin Y.-H."/>
        </authorList>
    </citation>
    <scope>NUCLEOTIDE SEQUENCE [LARGE SCALE GENOMIC DNA]</scope>
    <source>
        <strain evidence="2 3">LB1R16</strain>
    </source>
</reference>
<evidence type="ECO:0000256" key="1">
    <source>
        <dbReference type="SAM" id="SignalP"/>
    </source>
</evidence>
<dbReference type="AlphaFoldDB" id="A0A552UG30"/>
<keyword evidence="1" id="KW-0732">Signal</keyword>
<evidence type="ECO:0000313" key="2">
    <source>
        <dbReference type="EMBL" id="TRW17188.1"/>
    </source>
</evidence>
<proteinExistence type="predicted"/>
<dbReference type="Proteomes" id="UP000317894">
    <property type="component" value="Unassembled WGS sequence"/>
</dbReference>